<protein>
    <submittedName>
        <fullName evidence="1">Uncharacterized protein</fullName>
    </submittedName>
</protein>
<sequence>MTLAQARDFLRAELLAAAAAAVPGQEGVVTRDLGPVNPNVLSDGSGPETICSITVETGDPGVVDPAGQVAAAAAELTARGWQAEVEPVERGHHRVSAHRDGYDVAVHGWDGEWRLTLSGETPEIDT</sequence>
<evidence type="ECO:0000313" key="2">
    <source>
        <dbReference type="Proteomes" id="UP000295573"/>
    </source>
</evidence>
<dbReference type="EMBL" id="SLWR01000007">
    <property type="protein sequence ID" value="TCO46391.1"/>
    <property type="molecule type" value="Genomic_DNA"/>
</dbReference>
<organism evidence="1 2">
    <name type="scientific">Kribbella antiqua</name>
    <dbReference type="NCBI Taxonomy" id="2512217"/>
    <lineage>
        <taxon>Bacteria</taxon>
        <taxon>Bacillati</taxon>
        <taxon>Actinomycetota</taxon>
        <taxon>Actinomycetes</taxon>
        <taxon>Propionibacteriales</taxon>
        <taxon>Kribbellaceae</taxon>
        <taxon>Kribbella</taxon>
    </lineage>
</organism>
<reference evidence="1 2" key="1">
    <citation type="journal article" date="2015" name="Stand. Genomic Sci.">
        <title>Genomic Encyclopedia of Bacterial and Archaeal Type Strains, Phase III: the genomes of soil and plant-associated and newly described type strains.</title>
        <authorList>
            <person name="Whitman W.B."/>
            <person name="Woyke T."/>
            <person name="Klenk H.P."/>
            <person name="Zhou Y."/>
            <person name="Lilburn T.G."/>
            <person name="Beck B.J."/>
            <person name="De Vos P."/>
            <person name="Vandamme P."/>
            <person name="Eisen J.A."/>
            <person name="Garrity G."/>
            <person name="Hugenholtz P."/>
            <person name="Kyrpides N.C."/>
        </authorList>
    </citation>
    <scope>NUCLEOTIDE SEQUENCE [LARGE SCALE GENOMIC DNA]</scope>
    <source>
        <strain evidence="1 2">VKM Ac-2541</strain>
    </source>
</reference>
<evidence type="ECO:0000313" key="1">
    <source>
        <dbReference type="EMBL" id="TCO46391.1"/>
    </source>
</evidence>
<dbReference type="Proteomes" id="UP000295573">
    <property type="component" value="Unassembled WGS sequence"/>
</dbReference>
<dbReference type="AlphaFoldDB" id="A0A4R2IMI5"/>
<keyword evidence="2" id="KW-1185">Reference proteome</keyword>
<dbReference type="RefSeq" id="WP_241996241.1">
    <property type="nucleotide sequence ID" value="NZ_SLWR01000007.1"/>
</dbReference>
<accession>A0A4R2IMI5</accession>
<gene>
    <name evidence="1" type="ORF">EV646_107416</name>
</gene>
<proteinExistence type="predicted"/>
<comment type="caution">
    <text evidence="1">The sequence shown here is derived from an EMBL/GenBank/DDBJ whole genome shotgun (WGS) entry which is preliminary data.</text>
</comment>
<name>A0A4R2IMI5_9ACTN</name>